<evidence type="ECO:0000313" key="2">
    <source>
        <dbReference type="WBParaSite" id="JU765_v2.g17105.t1"/>
    </source>
</evidence>
<sequence>MLFKCLVLMSIGLIAASTDGKKQTFDPIKQAYLKRQIRQAEANGAPVRVEQVPQSVPQQPVTIPVPTNMAEACTSAECSSRGTCFGTKASPLCLCQLGFTGPRCEDTYCDSNKSCNGHGICMGSSRQFSCICNLGFFGERCENEANQQQTVVVVQTTPTPVAAPAAASNSQNGPSHH</sequence>
<reference evidence="2" key="1">
    <citation type="submission" date="2022-11" db="UniProtKB">
        <authorList>
            <consortium name="WormBaseParasite"/>
        </authorList>
    </citation>
    <scope>IDENTIFICATION</scope>
</reference>
<evidence type="ECO:0000313" key="1">
    <source>
        <dbReference type="Proteomes" id="UP000887576"/>
    </source>
</evidence>
<organism evidence="1 2">
    <name type="scientific">Panagrolaimus sp. JU765</name>
    <dbReference type="NCBI Taxonomy" id="591449"/>
    <lineage>
        <taxon>Eukaryota</taxon>
        <taxon>Metazoa</taxon>
        <taxon>Ecdysozoa</taxon>
        <taxon>Nematoda</taxon>
        <taxon>Chromadorea</taxon>
        <taxon>Rhabditida</taxon>
        <taxon>Tylenchina</taxon>
        <taxon>Panagrolaimomorpha</taxon>
        <taxon>Panagrolaimoidea</taxon>
        <taxon>Panagrolaimidae</taxon>
        <taxon>Panagrolaimus</taxon>
    </lineage>
</organism>
<name>A0AC34QJY3_9BILA</name>
<protein>
    <submittedName>
        <fullName evidence="2">EGF-like domain-containing protein</fullName>
    </submittedName>
</protein>
<dbReference type="WBParaSite" id="JU765_v2.g17105.t1">
    <property type="protein sequence ID" value="JU765_v2.g17105.t1"/>
    <property type="gene ID" value="JU765_v2.g17105"/>
</dbReference>
<dbReference type="Proteomes" id="UP000887576">
    <property type="component" value="Unplaced"/>
</dbReference>
<accession>A0AC34QJY3</accession>
<proteinExistence type="predicted"/>